<dbReference type="Pfam" id="PF08273">
    <property type="entry name" value="Zn_Ribbon_Prim"/>
    <property type="match status" value="1"/>
</dbReference>
<dbReference type="Gene3D" id="3.90.580.10">
    <property type="entry name" value="Zinc finger, CHC2-type domain"/>
    <property type="match status" value="1"/>
</dbReference>
<keyword evidence="2" id="KW-0639">Primosome</keyword>
<dbReference type="Pfam" id="PF23639">
    <property type="entry name" value="DUF7146"/>
    <property type="match status" value="1"/>
</dbReference>
<dbReference type="GO" id="GO:0003677">
    <property type="term" value="F:DNA binding"/>
    <property type="evidence" value="ECO:0007669"/>
    <property type="project" value="InterPro"/>
</dbReference>
<evidence type="ECO:0000256" key="1">
    <source>
        <dbReference type="ARBA" id="ARBA00022478"/>
    </source>
</evidence>
<reference evidence="8 9" key="1">
    <citation type="submission" date="2009-02" db="EMBL/GenBank/DDBJ databases">
        <title>Sequencing of the draft genome and assembly of Lutiella nitroferrum 2002.</title>
        <authorList>
            <consortium name="US DOE Joint Genome Institute (JGI-PGF)"/>
            <person name="Lucas S."/>
            <person name="Copeland A."/>
            <person name="Lapidus A."/>
            <person name="Glavina del Rio T."/>
            <person name="Tice H."/>
            <person name="Bruce D."/>
            <person name="Goodwin L."/>
            <person name="Pitluck S."/>
            <person name="Larimer F."/>
            <person name="Land M.L."/>
            <person name="Hauser L."/>
            <person name="Coates J.D."/>
        </authorList>
    </citation>
    <scope>NUCLEOTIDE SEQUENCE [LARGE SCALE GENOMIC DNA]</scope>
    <source>
        <strain evidence="8 9">2002</strain>
    </source>
</reference>
<name>B9Z295_9NEIS</name>
<dbReference type="GO" id="GO:1990077">
    <property type="term" value="C:primosome complex"/>
    <property type="evidence" value="ECO:0007669"/>
    <property type="project" value="UniProtKB-KW"/>
</dbReference>
<comment type="caution">
    <text evidence="8">The sequence shown here is derived from an EMBL/GenBank/DDBJ whole genome shotgun (WGS) entry which is preliminary data.</text>
</comment>
<evidence type="ECO:0000256" key="4">
    <source>
        <dbReference type="ARBA" id="ARBA00022695"/>
    </source>
</evidence>
<keyword evidence="5" id="KW-0235">DNA replication</keyword>
<proteinExistence type="predicted"/>
<keyword evidence="6" id="KW-0804">Transcription</keyword>
<keyword evidence="9" id="KW-1185">Reference proteome</keyword>
<evidence type="ECO:0000313" key="8">
    <source>
        <dbReference type="EMBL" id="EEG09540.1"/>
    </source>
</evidence>
<dbReference type="InterPro" id="IPR034154">
    <property type="entry name" value="TOPRIM_DnaG/twinkle"/>
</dbReference>
<dbReference type="SMART" id="SM00778">
    <property type="entry name" value="Prim_Zn_Ribbon"/>
    <property type="match status" value="1"/>
</dbReference>
<dbReference type="AlphaFoldDB" id="B9Z295"/>
<evidence type="ECO:0000256" key="5">
    <source>
        <dbReference type="ARBA" id="ARBA00022705"/>
    </source>
</evidence>
<evidence type="ECO:0000256" key="6">
    <source>
        <dbReference type="ARBA" id="ARBA00023163"/>
    </source>
</evidence>
<dbReference type="Pfam" id="PF13362">
    <property type="entry name" value="Toprim_3"/>
    <property type="match status" value="1"/>
</dbReference>
<evidence type="ECO:0000256" key="2">
    <source>
        <dbReference type="ARBA" id="ARBA00022515"/>
    </source>
</evidence>
<accession>B9Z295</accession>
<feature type="domain" description="DNA primase/helicase Gp4 N-terminal Bacteriophage T7-like" evidence="7">
    <location>
        <begin position="34"/>
        <end position="71"/>
    </location>
</feature>
<dbReference type="SUPFAM" id="SSF57783">
    <property type="entry name" value="Zinc beta-ribbon"/>
    <property type="match status" value="1"/>
</dbReference>
<evidence type="ECO:0000259" key="7">
    <source>
        <dbReference type="SMART" id="SM00778"/>
    </source>
</evidence>
<dbReference type="EMBL" id="ACIS01000003">
    <property type="protein sequence ID" value="EEG09540.1"/>
    <property type="molecule type" value="Genomic_DNA"/>
</dbReference>
<gene>
    <name evidence="8" type="ORF">FuraDRAFT_1480</name>
</gene>
<keyword evidence="4" id="KW-0548">Nucleotidyltransferase</keyword>
<dbReference type="Proteomes" id="UP000003165">
    <property type="component" value="Unassembled WGS sequence"/>
</dbReference>
<keyword evidence="1" id="KW-0240">DNA-directed RNA polymerase</keyword>
<dbReference type="InterPro" id="IPR013237">
    <property type="entry name" value="Phage_T7_Gp4_N"/>
</dbReference>
<organism evidence="8 9">
    <name type="scientific">Pseudogulbenkiania ferrooxidans 2002</name>
    <dbReference type="NCBI Taxonomy" id="279714"/>
    <lineage>
        <taxon>Bacteria</taxon>
        <taxon>Pseudomonadati</taxon>
        <taxon>Pseudomonadota</taxon>
        <taxon>Betaproteobacteria</taxon>
        <taxon>Neisseriales</taxon>
        <taxon>Chromobacteriaceae</taxon>
        <taxon>Pseudogulbenkiania</taxon>
    </lineage>
</organism>
<dbReference type="eggNOG" id="COG4643">
    <property type="taxonomic scope" value="Bacteria"/>
</dbReference>
<dbReference type="GO" id="GO:0016779">
    <property type="term" value="F:nucleotidyltransferase activity"/>
    <property type="evidence" value="ECO:0007669"/>
    <property type="project" value="UniProtKB-KW"/>
</dbReference>
<dbReference type="GO" id="GO:0004386">
    <property type="term" value="F:helicase activity"/>
    <property type="evidence" value="ECO:0007669"/>
    <property type="project" value="InterPro"/>
</dbReference>
<evidence type="ECO:0000313" key="9">
    <source>
        <dbReference type="Proteomes" id="UP000003165"/>
    </source>
</evidence>
<dbReference type="GO" id="GO:0000428">
    <property type="term" value="C:DNA-directed RNA polymerase complex"/>
    <property type="evidence" value="ECO:0007669"/>
    <property type="project" value="UniProtKB-KW"/>
</dbReference>
<dbReference type="CDD" id="cd01029">
    <property type="entry name" value="TOPRIM_primases"/>
    <property type="match status" value="1"/>
</dbReference>
<protein>
    <submittedName>
        <fullName evidence="8">P4 alpha zinc-binding domain protein</fullName>
    </submittedName>
</protein>
<dbReference type="InterPro" id="IPR055570">
    <property type="entry name" value="DUF7146"/>
</dbReference>
<dbReference type="GO" id="GO:0006269">
    <property type="term" value="P:DNA replication, synthesis of primer"/>
    <property type="evidence" value="ECO:0007669"/>
    <property type="project" value="UniProtKB-KW"/>
</dbReference>
<sequence>MKMIDIRSIRGAAQGRWPFILSSLGIPAEVLNKRRNQPCPACGGRDRFQFIDKGIGRFVCRAIERQGGNGFDLVMHYLNCDFHKALKAVAGTLDIAGMEAPNVQPCGTLKTEQHYGQRNNHLKIGRLWDEAWPIRHNDIVDRYLRLRGLEMKTFPSALRFHPALPFWCNVEEQPLHITDYPAMLAELSAPNGSRIGLHRVFLTQDGHKAQPTHPLSGEALPCKKLLVAFEGASHGAAIRLDPPEHGTLALAEGIETALASRLGSGLPTWACVSAGGLQRIVLPKTVHDVHIMADHDKSGTGQRAAQILAKRLMNEGRRVRIHIPSQPGTDWLDVYQQKMGVVA</sequence>
<dbReference type="InterPro" id="IPR006171">
    <property type="entry name" value="TOPRIM_dom"/>
</dbReference>
<keyword evidence="3" id="KW-0808">Transferase</keyword>
<dbReference type="GO" id="GO:0008270">
    <property type="term" value="F:zinc ion binding"/>
    <property type="evidence" value="ECO:0007669"/>
    <property type="project" value="InterPro"/>
</dbReference>
<dbReference type="InterPro" id="IPR036977">
    <property type="entry name" value="DNA_primase_Znf_CHC2"/>
</dbReference>
<dbReference type="RefSeq" id="WP_008953500.1">
    <property type="nucleotide sequence ID" value="NZ_ACIS01000003.1"/>
</dbReference>
<evidence type="ECO:0000256" key="3">
    <source>
        <dbReference type="ARBA" id="ARBA00022679"/>
    </source>
</evidence>